<dbReference type="GO" id="GO:0016616">
    <property type="term" value="F:oxidoreductase activity, acting on the CH-OH group of donors, NAD or NADP as acceptor"/>
    <property type="evidence" value="ECO:0007669"/>
    <property type="project" value="UniProtKB-ARBA"/>
</dbReference>
<dbReference type="PANTHER" id="PTHR43333">
    <property type="entry name" value="2-HACID_DH_C DOMAIN-CONTAINING PROTEIN"/>
    <property type="match status" value="1"/>
</dbReference>
<evidence type="ECO:0000256" key="2">
    <source>
        <dbReference type="ARBA" id="ARBA00023027"/>
    </source>
</evidence>
<dbReference type="SUPFAM" id="SSF51735">
    <property type="entry name" value="NAD(P)-binding Rossmann-fold domains"/>
    <property type="match status" value="1"/>
</dbReference>
<gene>
    <name evidence="4" type="ORF">GCM10011517_15010</name>
</gene>
<dbReference type="InterPro" id="IPR029753">
    <property type="entry name" value="D-isomer_DH_CS"/>
</dbReference>
<dbReference type="GO" id="GO:0051287">
    <property type="term" value="F:NAD binding"/>
    <property type="evidence" value="ECO:0007669"/>
    <property type="project" value="InterPro"/>
</dbReference>
<protein>
    <submittedName>
        <fullName evidence="4">Glyoxylate/hydroxypyruvate reductase A</fullName>
    </submittedName>
</protein>
<keyword evidence="5" id="KW-1185">Reference proteome</keyword>
<dbReference type="OrthoDB" id="9787219at2"/>
<evidence type="ECO:0000256" key="1">
    <source>
        <dbReference type="ARBA" id="ARBA00023002"/>
    </source>
</evidence>
<dbReference type="PANTHER" id="PTHR43333:SF1">
    <property type="entry name" value="D-ISOMER SPECIFIC 2-HYDROXYACID DEHYDROGENASE NAD-BINDING DOMAIN-CONTAINING PROTEIN"/>
    <property type="match status" value="1"/>
</dbReference>
<organism evidence="4 5">
    <name type="scientific">Actibacterium pelagium</name>
    <dbReference type="NCBI Taxonomy" id="2029103"/>
    <lineage>
        <taxon>Bacteria</taxon>
        <taxon>Pseudomonadati</taxon>
        <taxon>Pseudomonadota</taxon>
        <taxon>Alphaproteobacteria</taxon>
        <taxon>Rhodobacterales</taxon>
        <taxon>Roseobacteraceae</taxon>
        <taxon>Actibacterium</taxon>
    </lineage>
</organism>
<accession>A0A917EJA5</accession>
<dbReference type="EMBL" id="BMKN01000001">
    <property type="protein sequence ID" value="GGE48207.1"/>
    <property type="molecule type" value="Genomic_DNA"/>
</dbReference>
<comment type="caution">
    <text evidence="4">The sequence shown here is derived from an EMBL/GenBank/DDBJ whole genome shotgun (WGS) entry which is preliminary data.</text>
</comment>
<dbReference type="InterPro" id="IPR036291">
    <property type="entry name" value="NAD(P)-bd_dom_sf"/>
</dbReference>
<proteinExistence type="predicted"/>
<dbReference type="Proteomes" id="UP000606730">
    <property type="component" value="Unassembled WGS sequence"/>
</dbReference>
<evidence type="ECO:0000259" key="3">
    <source>
        <dbReference type="Pfam" id="PF02826"/>
    </source>
</evidence>
<name>A0A917EJA5_9RHOB</name>
<dbReference type="AlphaFoldDB" id="A0A917EJA5"/>
<evidence type="ECO:0000313" key="4">
    <source>
        <dbReference type="EMBL" id="GGE48207.1"/>
    </source>
</evidence>
<keyword evidence="2" id="KW-0520">NAD</keyword>
<reference evidence="4" key="2">
    <citation type="submission" date="2020-09" db="EMBL/GenBank/DDBJ databases">
        <authorList>
            <person name="Sun Q."/>
            <person name="Zhou Y."/>
        </authorList>
    </citation>
    <scope>NUCLEOTIDE SEQUENCE</scope>
    <source>
        <strain evidence="4">CGMCC 1.16012</strain>
    </source>
</reference>
<feature type="domain" description="D-isomer specific 2-hydroxyacid dehydrogenase NAD-binding" evidence="3">
    <location>
        <begin position="132"/>
        <end position="274"/>
    </location>
</feature>
<keyword evidence="1" id="KW-0560">Oxidoreductase</keyword>
<dbReference type="PROSITE" id="PS00671">
    <property type="entry name" value="D_2_HYDROXYACID_DH_3"/>
    <property type="match status" value="1"/>
</dbReference>
<reference evidence="4" key="1">
    <citation type="journal article" date="2014" name="Int. J. Syst. Evol. Microbiol.">
        <title>Complete genome sequence of Corynebacterium casei LMG S-19264T (=DSM 44701T), isolated from a smear-ripened cheese.</title>
        <authorList>
            <consortium name="US DOE Joint Genome Institute (JGI-PGF)"/>
            <person name="Walter F."/>
            <person name="Albersmeier A."/>
            <person name="Kalinowski J."/>
            <person name="Ruckert C."/>
        </authorList>
    </citation>
    <scope>NUCLEOTIDE SEQUENCE</scope>
    <source>
        <strain evidence="4">CGMCC 1.16012</strain>
    </source>
</reference>
<sequence>MIKALFSAPIDKWDKYEAPLHAAFALKGLQVDLSPDHAAEDVDYVIYSPHGPVSDFSSFTKAKAVLSLWAGVEKIVTNPTLTQPLCRMVDAGLEEGMIEWVAGHVLRYHLGMDAHIVNPDHHWVPAVPPLARRRKVTLLGLGALGAACAKTLASLRFDVSGWSRRPKDIAGITCFSGDDGLKEALERAEILVLLLPLTTETENLMNAERLGWLPKGAFLLNPGRGALVDDEALISALDTGHLAGATLDVFREEPLPQDHAFWPHPKVTVTPHIASETRAETAAMVVAENIRRSEAGEPLLYLVDRTAGY</sequence>
<dbReference type="Gene3D" id="3.40.50.720">
    <property type="entry name" value="NAD(P)-binding Rossmann-like Domain"/>
    <property type="match status" value="2"/>
</dbReference>
<evidence type="ECO:0000313" key="5">
    <source>
        <dbReference type="Proteomes" id="UP000606730"/>
    </source>
</evidence>
<dbReference type="RefSeq" id="WP_095595705.1">
    <property type="nucleotide sequence ID" value="NZ_BMKN01000001.1"/>
</dbReference>
<dbReference type="CDD" id="cd12164">
    <property type="entry name" value="GDH_like_2"/>
    <property type="match status" value="1"/>
</dbReference>
<dbReference type="Pfam" id="PF02826">
    <property type="entry name" value="2-Hacid_dh_C"/>
    <property type="match status" value="1"/>
</dbReference>
<dbReference type="InterPro" id="IPR006140">
    <property type="entry name" value="D-isomer_DH_NAD-bd"/>
</dbReference>